<keyword evidence="10 12" id="KW-1133">Transmembrane helix</keyword>
<keyword evidence="8" id="KW-0833">Ubl conjugation pathway</keyword>
<protein>
    <recommendedName>
        <fullName evidence="3">RING-type E3 ubiquitin transferase</fullName>
        <ecNumber evidence="3">2.3.2.27</ecNumber>
    </recommendedName>
</protein>
<evidence type="ECO:0000256" key="3">
    <source>
        <dbReference type="ARBA" id="ARBA00012483"/>
    </source>
</evidence>
<evidence type="ECO:0000256" key="8">
    <source>
        <dbReference type="ARBA" id="ARBA00022786"/>
    </source>
</evidence>
<keyword evidence="5 12" id="KW-0812">Transmembrane</keyword>
<dbReference type="GO" id="GO:0016020">
    <property type="term" value="C:membrane"/>
    <property type="evidence" value="ECO:0007669"/>
    <property type="project" value="UniProtKB-SubCell"/>
</dbReference>
<evidence type="ECO:0000256" key="5">
    <source>
        <dbReference type="ARBA" id="ARBA00022692"/>
    </source>
</evidence>
<feature type="non-terminal residue" evidence="14">
    <location>
        <position position="264"/>
    </location>
</feature>
<comment type="caution">
    <text evidence="14">The sequence shown here is derived from an EMBL/GenBank/DDBJ whole genome shotgun (WGS) entry which is preliminary data.</text>
</comment>
<keyword evidence="7" id="KW-0863">Zinc-finger</keyword>
<dbReference type="GO" id="GO:0016567">
    <property type="term" value="P:protein ubiquitination"/>
    <property type="evidence" value="ECO:0007669"/>
    <property type="project" value="InterPro"/>
</dbReference>
<dbReference type="GO" id="GO:0008270">
    <property type="term" value="F:zinc ion binding"/>
    <property type="evidence" value="ECO:0007669"/>
    <property type="project" value="UniProtKB-KW"/>
</dbReference>
<evidence type="ECO:0000256" key="11">
    <source>
        <dbReference type="ARBA" id="ARBA00023136"/>
    </source>
</evidence>
<dbReference type="EC" id="2.3.2.27" evidence="3"/>
<evidence type="ECO:0000313" key="15">
    <source>
        <dbReference type="Proteomes" id="UP000320184"/>
    </source>
</evidence>
<proteinExistence type="predicted"/>
<keyword evidence="9" id="KW-0862">Zinc</keyword>
<dbReference type="Pfam" id="PF12483">
    <property type="entry name" value="GIDE"/>
    <property type="match status" value="1"/>
</dbReference>
<evidence type="ECO:0000256" key="6">
    <source>
        <dbReference type="ARBA" id="ARBA00022723"/>
    </source>
</evidence>
<evidence type="ECO:0000313" key="14">
    <source>
        <dbReference type="EMBL" id="TMQ48279.1"/>
    </source>
</evidence>
<evidence type="ECO:0000256" key="7">
    <source>
        <dbReference type="ARBA" id="ARBA00022771"/>
    </source>
</evidence>
<evidence type="ECO:0000259" key="13">
    <source>
        <dbReference type="Pfam" id="PF12483"/>
    </source>
</evidence>
<evidence type="ECO:0000256" key="12">
    <source>
        <dbReference type="SAM" id="Phobius"/>
    </source>
</evidence>
<feature type="transmembrane region" description="Helical" evidence="12">
    <location>
        <begin position="242"/>
        <end position="262"/>
    </location>
</feature>
<dbReference type="InterPro" id="IPR022170">
    <property type="entry name" value="MUL1-like"/>
</dbReference>
<dbReference type="GO" id="GO:0061630">
    <property type="term" value="F:ubiquitin protein ligase activity"/>
    <property type="evidence" value="ECO:0007669"/>
    <property type="project" value="UniProtKB-EC"/>
</dbReference>
<comment type="catalytic activity">
    <reaction evidence="1">
        <text>S-ubiquitinyl-[E2 ubiquitin-conjugating enzyme]-L-cysteine + [acceptor protein]-L-lysine = [E2 ubiquitin-conjugating enzyme]-L-cysteine + N(6)-ubiquitinyl-[acceptor protein]-L-lysine.</text>
        <dbReference type="EC" id="2.3.2.27"/>
    </reaction>
</comment>
<name>A0A538SA87_UNCEI</name>
<keyword evidence="11 12" id="KW-0472">Membrane</keyword>
<evidence type="ECO:0000256" key="9">
    <source>
        <dbReference type="ARBA" id="ARBA00022833"/>
    </source>
</evidence>
<evidence type="ECO:0000256" key="1">
    <source>
        <dbReference type="ARBA" id="ARBA00000900"/>
    </source>
</evidence>
<keyword evidence="4" id="KW-0808">Transferase</keyword>
<dbReference type="EMBL" id="VBOT01000147">
    <property type="protein sequence ID" value="TMQ48279.1"/>
    <property type="molecule type" value="Genomic_DNA"/>
</dbReference>
<sequence>MSRFELPIYATLSLCAGPFLFARSFRDLRTRRLIQNTPTARIRSMAMGLVEINGNVEMGSHLTAPFSGRPCAYWEVDISTPNWRRQGWSVVHGNASGHPFMVRDDTGVATIYPQGAECRVRQGVGEECVGLSLPECYASYLREQGLFFRHVWQLSVLRFRERILEEGMRVYVLGTAMPRAEAHDISHDEVLEATGTDGAVDTRLRALQEETVSVVRRGDNEPTFIISQESERELTLGLGFRAAAKLMAGPALTLFGLAYWLYWL</sequence>
<dbReference type="Proteomes" id="UP000320184">
    <property type="component" value="Unassembled WGS sequence"/>
</dbReference>
<gene>
    <name evidence="14" type="ORF">E6K73_12275</name>
</gene>
<evidence type="ECO:0000256" key="10">
    <source>
        <dbReference type="ARBA" id="ARBA00022989"/>
    </source>
</evidence>
<reference evidence="14 15" key="1">
    <citation type="journal article" date="2019" name="Nat. Microbiol.">
        <title>Mediterranean grassland soil C-N compound turnover is dependent on rainfall and depth, and is mediated by genomically divergent microorganisms.</title>
        <authorList>
            <person name="Diamond S."/>
            <person name="Andeer P.F."/>
            <person name="Li Z."/>
            <person name="Crits-Christoph A."/>
            <person name="Burstein D."/>
            <person name="Anantharaman K."/>
            <person name="Lane K.R."/>
            <person name="Thomas B.C."/>
            <person name="Pan C."/>
            <person name="Northen T.R."/>
            <person name="Banfield J.F."/>
        </authorList>
    </citation>
    <scope>NUCLEOTIDE SEQUENCE [LARGE SCALE GENOMIC DNA]</scope>
    <source>
        <strain evidence="14">WS_3</strain>
    </source>
</reference>
<feature type="domain" description="E3 Ubiquitin ligase MUL1-like" evidence="13">
    <location>
        <begin position="84"/>
        <end position="177"/>
    </location>
</feature>
<dbReference type="AlphaFoldDB" id="A0A538SA87"/>
<accession>A0A538SA87</accession>
<keyword evidence="6" id="KW-0479">Metal-binding</keyword>
<evidence type="ECO:0000256" key="4">
    <source>
        <dbReference type="ARBA" id="ARBA00022679"/>
    </source>
</evidence>
<evidence type="ECO:0000256" key="2">
    <source>
        <dbReference type="ARBA" id="ARBA00004141"/>
    </source>
</evidence>
<organism evidence="14 15">
    <name type="scientific">Eiseniibacteriota bacterium</name>
    <dbReference type="NCBI Taxonomy" id="2212470"/>
    <lineage>
        <taxon>Bacteria</taxon>
        <taxon>Candidatus Eiseniibacteriota</taxon>
    </lineage>
</organism>
<comment type="subcellular location">
    <subcellularLocation>
        <location evidence="2">Membrane</location>
        <topology evidence="2">Multi-pass membrane protein</topology>
    </subcellularLocation>
</comment>